<dbReference type="PANTHER" id="PTHR23405:SF4">
    <property type="entry name" value="PROTEIN MAK16 HOMOLOG"/>
    <property type="match status" value="1"/>
</dbReference>
<gene>
    <name evidence="7" type="ORF">BCR32DRAFT_228090</name>
</gene>
<dbReference type="GO" id="GO:0005730">
    <property type="term" value="C:nucleolus"/>
    <property type="evidence" value="ECO:0007669"/>
    <property type="project" value="UniProtKB-UniRule"/>
</dbReference>
<dbReference type="Pfam" id="PF01778">
    <property type="entry name" value="Ribosomal_L28e"/>
    <property type="match status" value="1"/>
</dbReference>
<dbReference type="PANTHER" id="PTHR23405">
    <property type="entry name" value="MAINTENANCE OF KILLER 16 MAK16 PROTEIN-RELATED"/>
    <property type="match status" value="1"/>
</dbReference>
<feature type="region of interest" description="Disordered" evidence="5">
    <location>
        <begin position="194"/>
        <end position="305"/>
    </location>
</feature>
<accession>A0A1Y1XNS4</accession>
<name>A0A1Y1XNS4_9FUNG</name>
<dbReference type="GO" id="GO:0030687">
    <property type="term" value="C:preribosome, large subunit precursor"/>
    <property type="evidence" value="ECO:0007669"/>
    <property type="project" value="EnsemblFungi"/>
</dbReference>
<proteinExistence type="inferred from homology"/>
<protein>
    <recommendedName>
        <fullName evidence="4">Protein MAK16</fullName>
    </recommendedName>
</protein>
<dbReference type="EMBL" id="MCFG01000009">
    <property type="protein sequence ID" value="ORX87410.1"/>
    <property type="molecule type" value="Genomic_DNA"/>
</dbReference>
<evidence type="ECO:0000256" key="3">
    <source>
        <dbReference type="ARBA" id="ARBA00023242"/>
    </source>
</evidence>
<evidence type="ECO:0000256" key="1">
    <source>
        <dbReference type="ARBA" id="ARBA00004123"/>
    </source>
</evidence>
<dbReference type="GO" id="GO:0000466">
    <property type="term" value="P:maturation of 5.8S rRNA from tricistronic rRNA transcript (SSU-rRNA, 5.8S rRNA, LSU-rRNA)"/>
    <property type="evidence" value="ECO:0007669"/>
    <property type="project" value="EnsemblFungi"/>
</dbReference>
<feature type="compositionally biased region" description="Acidic residues" evidence="5">
    <location>
        <begin position="225"/>
        <end position="264"/>
    </location>
</feature>
<dbReference type="AlphaFoldDB" id="A0A1Y1XNS4"/>
<evidence type="ECO:0000256" key="5">
    <source>
        <dbReference type="SAM" id="MobiDB-lite"/>
    </source>
</evidence>
<dbReference type="PIRSF" id="PIRSF003352">
    <property type="entry name" value="MAK16"/>
    <property type="match status" value="1"/>
</dbReference>
<keyword evidence="3 4" id="KW-0539">Nucleus</keyword>
<comment type="subcellular location">
    <subcellularLocation>
        <location evidence="1">Nucleus</location>
    </subcellularLocation>
</comment>
<reference evidence="7 8" key="2">
    <citation type="submission" date="2016-08" db="EMBL/GenBank/DDBJ databases">
        <title>Pervasive Adenine N6-methylation of Active Genes in Fungi.</title>
        <authorList>
            <consortium name="DOE Joint Genome Institute"/>
            <person name="Mondo S.J."/>
            <person name="Dannebaum R.O."/>
            <person name="Kuo R.C."/>
            <person name="Labutti K."/>
            <person name="Haridas S."/>
            <person name="Kuo A."/>
            <person name="Salamov A."/>
            <person name="Ahrendt S.R."/>
            <person name="Lipzen A."/>
            <person name="Sullivan W."/>
            <person name="Andreopoulos W.B."/>
            <person name="Clum A."/>
            <person name="Lindquist E."/>
            <person name="Daum C."/>
            <person name="Ramamoorthy G.K."/>
            <person name="Gryganskyi A."/>
            <person name="Culley D."/>
            <person name="Magnuson J.K."/>
            <person name="James T.Y."/>
            <person name="O'Malley M.A."/>
            <person name="Stajich J.E."/>
            <person name="Spatafora J.W."/>
            <person name="Visel A."/>
            <person name="Grigoriev I.V."/>
        </authorList>
    </citation>
    <scope>NUCLEOTIDE SEQUENCE [LARGE SCALE GENOMIC DNA]</scope>
    <source>
        <strain evidence="7 8">S4</strain>
    </source>
</reference>
<dbReference type="InterPro" id="IPR029004">
    <property type="entry name" value="Ribosomal_eL28/Mak16"/>
</dbReference>
<dbReference type="Proteomes" id="UP000193944">
    <property type="component" value="Unassembled WGS sequence"/>
</dbReference>
<evidence type="ECO:0000313" key="7">
    <source>
        <dbReference type="EMBL" id="ORX87410.1"/>
    </source>
</evidence>
<dbReference type="FunFam" id="3.30.390.110:FF:000001">
    <property type="entry name" value="Protein MAK16 homolog"/>
    <property type="match status" value="1"/>
</dbReference>
<keyword evidence="8" id="KW-1185">Reference proteome</keyword>
<dbReference type="Gene3D" id="3.30.390.110">
    <property type="match status" value="1"/>
</dbReference>
<dbReference type="OrthoDB" id="10251342at2759"/>
<comment type="similarity">
    <text evidence="2 4">Belongs to the MAK16 family.</text>
</comment>
<feature type="domain" description="Ribosomal eL28/Mak16" evidence="6">
    <location>
        <begin position="6"/>
        <end position="118"/>
    </location>
</feature>
<organism evidence="7 8">
    <name type="scientific">Anaeromyces robustus</name>
    <dbReference type="NCBI Taxonomy" id="1754192"/>
    <lineage>
        <taxon>Eukaryota</taxon>
        <taxon>Fungi</taxon>
        <taxon>Fungi incertae sedis</taxon>
        <taxon>Chytridiomycota</taxon>
        <taxon>Chytridiomycota incertae sedis</taxon>
        <taxon>Neocallimastigomycetes</taxon>
        <taxon>Neocallimastigales</taxon>
        <taxon>Neocallimastigaceae</taxon>
        <taxon>Anaeromyces</taxon>
    </lineage>
</organism>
<feature type="compositionally biased region" description="Basic and acidic residues" evidence="5">
    <location>
        <begin position="288"/>
        <end position="305"/>
    </location>
</feature>
<dbReference type="STRING" id="1754192.A0A1Y1XNS4"/>
<evidence type="ECO:0000259" key="6">
    <source>
        <dbReference type="Pfam" id="PF01778"/>
    </source>
</evidence>
<dbReference type="InterPro" id="IPR006958">
    <property type="entry name" value="Mak16"/>
</dbReference>
<reference evidence="7 8" key="1">
    <citation type="submission" date="2016-08" db="EMBL/GenBank/DDBJ databases">
        <title>A Parts List for Fungal Cellulosomes Revealed by Comparative Genomics.</title>
        <authorList>
            <consortium name="DOE Joint Genome Institute"/>
            <person name="Haitjema C.H."/>
            <person name="Gilmore S.P."/>
            <person name="Henske J.K."/>
            <person name="Solomon K.V."/>
            <person name="De Groot R."/>
            <person name="Kuo A."/>
            <person name="Mondo S.J."/>
            <person name="Salamov A.A."/>
            <person name="Labutti K."/>
            <person name="Zhao Z."/>
            <person name="Chiniquy J."/>
            <person name="Barry K."/>
            <person name="Brewer H.M."/>
            <person name="Purvine S.O."/>
            <person name="Wright A.T."/>
            <person name="Boxma B."/>
            <person name="Van Alen T."/>
            <person name="Hackstein J.H."/>
            <person name="Baker S.E."/>
            <person name="Grigoriev I.V."/>
            <person name="O'Malley M.A."/>
        </authorList>
    </citation>
    <scope>NUCLEOTIDE SEQUENCE [LARGE SCALE GENOMIC DNA]</scope>
    <source>
        <strain evidence="7 8">S4</strain>
    </source>
</reference>
<dbReference type="GO" id="GO:0000463">
    <property type="term" value="P:maturation of LSU-rRNA from tricistronic rRNA transcript (SSU-rRNA, 5.8S rRNA, LSU-rRNA)"/>
    <property type="evidence" value="ECO:0007669"/>
    <property type="project" value="EnsemblFungi"/>
</dbReference>
<evidence type="ECO:0000256" key="4">
    <source>
        <dbReference type="PIRNR" id="PIRNR003352"/>
    </source>
</evidence>
<dbReference type="Pfam" id="PF04874">
    <property type="entry name" value="Mak16"/>
    <property type="match status" value="1"/>
</dbReference>
<feature type="compositionally biased region" description="Acidic residues" evidence="5">
    <location>
        <begin position="194"/>
        <end position="217"/>
    </location>
</feature>
<comment type="caution">
    <text evidence="7">The sequence shown here is derived from an EMBL/GenBank/DDBJ whole genome shotgun (WGS) entry which is preliminary data.</text>
</comment>
<feature type="compositionally biased region" description="Basic residues" evidence="5">
    <location>
        <begin position="269"/>
        <end position="287"/>
    </location>
</feature>
<evidence type="ECO:0000313" key="8">
    <source>
        <dbReference type="Proteomes" id="UP000193944"/>
    </source>
</evidence>
<sequence>MQCDEVIWQCVNQHFCSYKIKTKSQNFCRNEYNVTGLCNRQSCPLANSRYATIKEIDGVLYLYMKTIERAHSPAKLWEKVKLSNNYTKALEQIDSELQYWQPFIIHKCKQRLTKMTQYLIRMRRLKLKSKTKLVGIKKKVEKREAKRELKAEAAARLDHVIEQELLERLKKGIYDDSVMNERQEVFTKALESLEDAEEDYDEEEFEEEEELEEDFDEREFVSDISDVEEDIEDMYGEEESEDDENEESEDEESEDESEGEESEEDGKTKKAKRPIKGKPSSRKRQKRAHIEIEYEQEQEKHAQEW</sequence>
<evidence type="ECO:0000256" key="2">
    <source>
        <dbReference type="ARBA" id="ARBA00005514"/>
    </source>
</evidence>